<feature type="domain" description="Retrotransposon hot spot protein N-terminal" evidence="2">
    <location>
        <begin position="1"/>
        <end position="54"/>
    </location>
</feature>
<evidence type="ECO:0000313" key="3">
    <source>
        <dbReference type="EMBL" id="ESS55679.1"/>
    </source>
</evidence>
<dbReference type="PANTHER" id="PTHR33129:SF3">
    <property type="entry name" value="HOT SPOT (RHS) PROTEIN, PUTATIVE-RELATED"/>
    <property type="match status" value="1"/>
</dbReference>
<dbReference type="VEuPathDB" id="TriTrypDB:TCDM_12832"/>
<protein>
    <submittedName>
        <fullName evidence="3">Retrotransposon hot spot protein (RHS)</fullName>
    </submittedName>
</protein>
<accession>V5AKA1</accession>
<dbReference type="InterPro" id="IPR052980">
    <property type="entry name" value="Crinkler_effector"/>
</dbReference>
<comment type="caution">
    <text evidence="3">The sequence shown here is derived from an EMBL/GenBank/DDBJ whole genome shotgun (WGS) entry which is preliminary data.</text>
</comment>
<dbReference type="AlphaFoldDB" id="V5AKA1"/>
<dbReference type="InterPro" id="IPR046836">
    <property type="entry name" value="RHS_C"/>
</dbReference>
<evidence type="ECO:0000259" key="1">
    <source>
        <dbReference type="Pfam" id="PF07999"/>
    </source>
</evidence>
<dbReference type="Proteomes" id="UP000017861">
    <property type="component" value="Unassembled WGS sequence"/>
</dbReference>
<dbReference type="PANTHER" id="PTHR33129">
    <property type="entry name" value="PROTEIN KINASE DOMAIN-CONTAINING PROTEIN-RELATED"/>
    <property type="match status" value="1"/>
</dbReference>
<evidence type="ECO:0000313" key="4">
    <source>
        <dbReference type="Proteomes" id="UP000017861"/>
    </source>
</evidence>
<proteinExistence type="predicted"/>
<reference evidence="3 4" key="1">
    <citation type="journal article" date="2014" name="Genome Announc.">
        <title>Trypanosoma cruzi Clone Dm28c Draft Genome Sequence.</title>
        <authorList>
            <person name="Grisard E.C."/>
            <person name="Teixeira S.M."/>
            <person name="de Almeida L.G."/>
            <person name="Stoco P.H."/>
            <person name="Gerber A.L."/>
            <person name="Talavera-Lopez C."/>
            <person name="Lima O.C."/>
            <person name="Andersson B."/>
            <person name="de Vasconcelos A.T."/>
        </authorList>
    </citation>
    <scope>NUCLEOTIDE SEQUENCE [LARGE SCALE GENOMIC DNA]</scope>
    <source>
        <strain evidence="3 4">Dm28c</strain>
    </source>
</reference>
<sequence length="425" mass="48648">MVLNSDKGWPYTWKNEGQDTCDCYVNCEVDRAWQIVKVDLTEWFSSHCGTQFTPRRHVLIGTPGIGKSMAAGSYLLYQLLQYDAERLQMIAYVVGDELSLFDKNTKIVTKYDEGTRITTIVKGRSRRGAKGYIIYDIAMEGCNPPAGLPPNEWGMIVVTTPNEGNFSGWEEQSGSLRIVMNCPEKEDVKAMCVCMKRNEPTVQAGYMKEVEGRMDKVGPVIRYIFDKRPYIGWFDTCRSIVDKMTMPDTKYYSVLGTNKMCEGNYVSDKLVKVVRVRGNEGSELPYNALISSHLAELTLCKLAKLMVPNDFILLILAIKDDLISKALEKHSLFAFLIAAFVNAIILKLKELKMEKNKDDPPHLCALRVHPHERPFKPCLLPLLKDSEGKMDVEYRVLYKPEAQNFPLVEGFFFWTQIRRRWLDCR</sequence>
<dbReference type="Pfam" id="PF20445">
    <property type="entry name" value="RHS_N"/>
    <property type="match status" value="1"/>
</dbReference>
<feature type="domain" description="Retrotransposon hot spot protein,C-terminal" evidence="1">
    <location>
        <begin position="58"/>
        <end position="352"/>
    </location>
</feature>
<dbReference type="Pfam" id="PF07999">
    <property type="entry name" value="RHSP"/>
    <property type="match status" value="1"/>
</dbReference>
<evidence type="ECO:0000259" key="2">
    <source>
        <dbReference type="Pfam" id="PF20445"/>
    </source>
</evidence>
<gene>
    <name evidence="3" type="ORF">TCDM_12832</name>
</gene>
<dbReference type="NCBIfam" id="TIGR01631">
    <property type="entry name" value="Trypano_RHS"/>
    <property type="match status" value="1"/>
</dbReference>
<organism evidence="3 4">
    <name type="scientific">Trypanosoma cruzi Dm28c</name>
    <dbReference type="NCBI Taxonomy" id="1416333"/>
    <lineage>
        <taxon>Eukaryota</taxon>
        <taxon>Discoba</taxon>
        <taxon>Euglenozoa</taxon>
        <taxon>Kinetoplastea</taxon>
        <taxon>Metakinetoplastina</taxon>
        <taxon>Trypanosomatida</taxon>
        <taxon>Trypanosomatidae</taxon>
        <taxon>Trypanosoma</taxon>
        <taxon>Schizotrypanum</taxon>
    </lineage>
</organism>
<dbReference type="InterPro" id="IPR046835">
    <property type="entry name" value="RHS_N"/>
</dbReference>
<name>V5AKA1_TRYCR</name>
<dbReference type="EMBL" id="AYLP01000715">
    <property type="protein sequence ID" value="ESS55679.1"/>
    <property type="molecule type" value="Genomic_DNA"/>
</dbReference>
<dbReference type="InterPro" id="IPR006518">
    <property type="entry name" value="Trypano_RHS"/>
</dbReference>